<accession>A0A9W9FEZ8</accession>
<evidence type="ECO:0000256" key="1">
    <source>
        <dbReference type="ARBA" id="ARBA00022833"/>
    </source>
</evidence>
<dbReference type="PANTHER" id="PTHR47171">
    <property type="entry name" value="FARA-RELATED"/>
    <property type="match status" value="1"/>
</dbReference>
<evidence type="ECO:0000256" key="4">
    <source>
        <dbReference type="ARBA" id="ARBA00023163"/>
    </source>
</evidence>
<organism evidence="7 8">
    <name type="scientific">Penicillium argentinense</name>
    <dbReference type="NCBI Taxonomy" id="1131581"/>
    <lineage>
        <taxon>Eukaryota</taxon>
        <taxon>Fungi</taxon>
        <taxon>Dikarya</taxon>
        <taxon>Ascomycota</taxon>
        <taxon>Pezizomycotina</taxon>
        <taxon>Eurotiomycetes</taxon>
        <taxon>Eurotiomycetidae</taxon>
        <taxon>Eurotiales</taxon>
        <taxon>Aspergillaceae</taxon>
        <taxon>Penicillium</taxon>
    </lineage>
</organism>
<evidence type="ECO:0000256" key="2">
    <source>
        <dbReference type="ARBA" id="ARBA00023015"/>
    </source>
</evidence>
<keyword evidence="8" id="KW-1185">Reference proteome</keyword>
<evidence type="ECO:0000259" key="6">
    <source>
        <dbReference type="SMART" id="SM00906"/>
    </source>
</evidence>
<dbReference type="SMART" id="SM00906">
    <property type="entry name" value="Fungal_trans"/>
    <property type="match status" value="1"/>
</dbReference>
<dbReference type="EMBL" id="JAPQKI010000005">
    <property type="protein sequence ID" value="KAJ5098949.1"/>
    <property type="molecule type" value="Genomic_DNA"/>
</dbReference>
<protein>
    <recommendedName>
        <fullName evidence="6">Xylanolytic transcriptional activator regulatory domain-containing protein</fullName>
    </recommendedName>
</protein>
<keyword evidence="2" id="KW-0805">Transcription regulation</keyword>
<dbReference type="OrthoDB" id="39175at2759"/>
<dbReference type="PANTHER" id="PTHR47171:SF5">
    <property type="entry name" value="ZN(II)2CYS6 TRANSCRIPTION FACTOR (EUROFUNG)"/>
    <property type="match status" value="1"/>
</dbReference>
<evidence type="ECO:0000256" key="5">
    <source>
        <dbReference type="ARBA" id="ARBA00023242"/>
    </source>
</evidence>
<dbReference type="RefSeq" id="XP_056474603.1">
    <property type="nucleotide sequence ID" value="XM_056618444.1"/>
</dbReference>
<dbReference type="InterPro" id="IPR007219">
    <property type="entry name" value="XnlR_reg_dom"/>
</dbReference>
<reference evidence="7" key="1">
    <citation type="submission" date="2022-11" db="EMBL/GenBank/DDBJ databases">
        <authorList>
            <person name="Petersen C."/>
        </authorList>
    </citation>
    <scope>NUCLEOTIDE SEQUENCE</scope>
    <source>
        <strain evidence="7">IBT 30761</strain>
    </source>
</reference>
<keyword evidence="5" id="KW-0539">Nucleus</keyword>
<dbReference type="CDD" id="cd12148">
    <property type="entry name" value="fungal_TF_MHR"/>
    <property type="match status" value="1"/>
</dbReference>
<dbReference type="InterPro" id="IPR052073">
    <property type="entry name" value="Amide_Lactam_Regulators"/>
</dbReference>
<dbReference type="Pfam" id="PF04082">
    <property type="entry name" value="Fungal_trans"/>
    <property type="match status" value="1"/>
</dbReference>
<dbReference type="GO" id="GO:0008270">
    <property type="term" value="F:zinc ion binding"/>
    <property type="evidence" value="ECO:0007669"/>
    <property type="project" value="InterPro"/>
</dbReference>
<name>A0A9W9FEZ8_9EURO</name>
<reference evidence="7" key="2">
    <citation type="journal article" date="2023" name="IMA Fungus">
        <title>Comparative genomic study of the Penicillium genus elucidates a diverse pangenome and 15 lateral gene transfer events.</title>
        <authorList>
            <person name="Petersen C."/>
            <person name="Sorensen T."/>
            <person name="Nielsen M.R."/>
            <person name="Sondergaard T.E."/>
            <person name="Sorensen J.L."/>
            <person name="Fitzpatrick D.A."/>
            <person name="Frisvad J.C."/>
            <person name="Nielsen K.L."/>
        </authorList>
    </citation>
    <scope>NUCLEOTIDE SEQUENCE</scope>
    <source>
        <strain evidence="7">IBT 30761</strain>
    </source>
</reference>
<evidence type="ECO:0000313" key="8">
    <source>
        <dbReference type="Proteomes" id="UP001149074"/>
    </source>
</evidence>
<gene>
    <name evidence="7" type="ORF">N7532_005950</name>
</gene>
<dbReference type="AlphaFoldDB" id="A0A9W9FEZ8"/>
<evidence type="ECO:0000256" key="3">
    <source>
        <dbReference type="ARBA" id="ARBA00023125"/>
    </source>
</evidence>
<comment type="caution">
    <text evidence="7">The sequence shown here is derived from an EMBL/GenBank/DDBJ whole genome shotgun (WGS) entry which is preliminary data.</text>
</comment>
<proteinExistence type="predicted"/>
<keyword evidence="4" id="KW-0804">Transcription</keyword>
<dbReference type="GO" id="GO:0006351">
    <property type="term" value="P:DNA-templated transcription"/>
    <property type="evidence" value="ECO:0007669"/>
    <property type="project" value="InterPro"/>
</dbReference>
<dbReference type="Proteomes" id="UP001149074">
    <property type="component" value="Unassembled WGS sequence"/>
</dbReference>
<keyword evidence="3" id="KW-0238">DNA-binding</keyword>
<dbReference type="GeneID" id="81357423"/>
<feature type="domain" description="Xylanolytic transcriptional activator regulatory" evidence="6">
    <location>
        <begin position="170"/>
        <end position="255"/>
    </location>
</feature>
<sequence>MRPDLLDLTEQLLKAPEALHKQYLGAMTCILHNAPSIPPNYLRITAISNSRNQEILTIIDPTSSPPAILLNAYVDAYFQHIFHQFPVVDHADLSSSRPSLALQQAICMVGTMLRHPKGPDILAENEKYYYNAKTLININHEQDPITVLKVVCLLSTRNIAGPVLLTVDCAWHWLGIAIRLLQQMGLHREEMCVAFASPGIARRISWCLFVRIPEIQLAHTNNIKVQDKLLSGAFGRPTCIKENEFDVRPLTEEDFESPDIQSLIFMQLAKIASILGSILDLRWRSPKDVQTQHIDILRSLKDWIRNLPTAMHIFDRNGFRTYRRDVFELHIVYFATIILYFDLFNDQDITSVPNIVSLIASSCIARLYHEIDCRDDLSYLLGIQNWFLIVAAMPQLLYNAAECSLELDSYCSEELDILVSSLEQFQARIPGSTVVLNAINRLRTSRNSGRVRNTITTFESRETVLFSEGYDILSFRDLFPFPNSLSPRLALWEFYAGDIFQGLESPMAAPEDPGWISGEFADLSRLAFAGIPQAFS</sequence>
<dbReference type="GO" id="GO:0003677">
    <property type="term" value="F:DNA binding"/>
    <property type="evidence" value="ECO:0007669"/>
    <property type="project" value="UniProtKB-KW"/>
</dbReference>
<keyword evidence="1" id="KW-0862">Zinc</keyword>
<evidence type="ECO:0000313" key="7">
    <source>
        <dbReference type="EMBL" id="KAJ5098949.1"/>
    </source>
</evidence>